<protein>
    <recommendedName>
        <fullName evidence="3">DUF4352 domain-containing protein</fullName>
    </recommendedName>
</protein>
<dbReference type="HOGENOM" id="CLU_1419871_0_0_9"/>
<dbReference type="Gene3D" id="2.60.40.1240">
    <property type="match status" value="1"/>
</dbReference>
<feature type="transmembrane region" description="Helical" evidence="2">
    <location>
        <begin position="20"/>
        <end position="41"/>
    </location>
</feature>
<evidence type="ECO:0000256" key="1">
    <source>
        <dbReference type="ARBA" id="ARBA00022729"/>
    </source>
</evidence>
<feature type="domain" description="DUF4352" evidence="3">
    <location>
        <begin position="60"/>
        <end position="179"/>
    </location>
</feature>
<evidence type="ECO:0000313" key="4">
    <source>
        <dbReference type="EMBL" id="CEN28150.1"/>
    </source>
</evidence>
<dbReference type="RefSeq" id="WP_050702979.1">
    <property type="nucleotide sequence ID" value="NZ_LN774769.1"/>
</dbReference>
<dbReference type="InterPro" id="IPR029050">
    <property type="entry name" value="Immunoprotect_excell_Ig-like"/>
</dbReference>
<gene>
    <name evidence="4" type="ORF">LACPI_0950</name>
</gene>
<dbReference type="KEGG" id="lpk:LACPI_0950"/>
<dbReference type="AlphaFoldDB" id="A0A0D6DW12"/>
<keyword evidence="2" id="KW-1133">Transmembrane helix</keyword>
<dbReference type="STRING" id="1364.LP2241_20513"/>
<keyword evidence="2" id="KW-0812">Transmembrane</keyword>
<keyword evidence="1" id="KW-0732">Signal</keyword>
<organism evidence="4 5">
    <name type="scientific">Pseudolactococcus piscium MKFS47</name>
    <dbReference type="NCBI Taxonomy" id="297352"/>
    <lineage>
        <taxon>Bacteria</taxon>
        <taxon>Bacillati</taxon>
        <taxon>Bacillota</taxon>
        <taxon>Bacilli</taxon>
        <taxon>Lactobacillales</taxon>
        <taxon>Streptococcaceae</taxon>
        <taxon>Pseudolactococcus</taxon>
    </lineage>
</organism>
<reference evidence="5" key="1">
    <citation type="submission" date="2015-01" db="EMBL/GenBank/DDBJ databases">
        <authorList>
            <person name="Andreevskaya M."/>
        </authorList>
    </citation>
    <scope>NUCLEOTIDE SEQUENCE [LARGE SCALE GENOMIC DNA]</scope>
    <source>
        <strain evidence="5">MKFS47</strain>
    </source>
</reference>
<dbReference type="Proteomes" id="UP000033166">
    <property type="component" value="Chromosome I"/>
</dbReference>
<dbReference type="Pfam" id="PF11611">
    <property type="entry name" value="DUF4352"/>
    <property type="match status" value="1"/>
</dbReference>
<name>A0A0D6DW12_9LACT</name>
<sequence length="191" mass="20762">MSLNDGIETPGKSKKTSLRIIIFLISVVLIICGAITSLVTYRPKSISTSLNTKVAKKTGKVGQDVIINDVYYKVNSVTYNPGTKYAIPRAGNQFVIVNVTVTNKGKKTIDYNLFDFKLDDKGNQTALTESIIGDDGKNIVNDRFPSGSLAQGGSVTGTMVGQAKIADKDSYNLLYQSNRLANKNQITFNLN</sequence>
<accession>A0A0D6DW12</accession>
<dbReference type="InterPro" id="IPR029051">
    <property type="entry name" value="DUF4352"/>
</dbReference>
<dbReference type="EMBL" id="LN774769">
    <property type="protein sequence ID" value="CEN28150.1"/>
    <property type="molecule type" value="Genomic_DNA"/>
</dbReference>
<evidence type="ECO:0000256" key="2">
    <source>
        <dbReference type="SAM" id="Phobius"/>
    </source>
</evidence>
<evidence type="ECO:0000313" key="5">
    <source>
        <dbReference type="Proteomes" id="UP000033166"/>
    </source>
</evidence>
<keyword evidence="2" id="KW-0472">Membrane</keyword>
<evidence type="ECO:0000259" key="3">
    <source>
        <dbReference type="Pfam" id="PF11611"/>
    </source>
</evidence>
<proteinExistence type="predicted"/>